<reference evidence="3 4" key="1">
    <citation type="submission" date="2019-03" db="EMBL/GenBank/DDBJ databases">
        <title>The complete genome sequence of Swingsia samuiensis NBRC107927(T).</title>
        <authorList>
            <person name="Chua K.-O."/>
            <person name="Chan K.-G."/>
            <person name="See-Too W.-S."/>
        </authorList>
    </citation>
    <scope>NUCLEOTIDE SEQUENCE [LARGE SCALE GENOMIC DNA]</scope>
    <source>
        <strain evidence="3 4">AH83</strain>
    </source>
</reference>
<feature type="compositionally biased region" description="Polar residues" evidence="1">
    <location>
        <begin position="50"/>
        <end position="59"/>
    </location>
</feature>
<dbReference type="EMBL" id="CP038141">
    <property type="protein sequence ID" value="QDH17389.1"/>
    <property type="molecule type" value="Genomic_DNA"/>
</dbReference>
<dbReference type="KEGG" id="ssam:E3D00_07300"/>
<feature type="region of interest" description="Disordered" evidence="1">
    <location>
        <begin position="38"/>
        <end position="66"/>
    </location>
</feature>
<proteinExistence type="predicted"/>
<evidence type="ECO:0000256" key="1">
    <source>
        <dbReference type="SAM" id="MobiDB-lite"/>
    </source>
</evidence>
<accession>A0A4Y6UIE9</accession>
<feature type="chain" id="PRO_5021452650" evidence="2">
    <location>
        <begin position="24"/>
        <end position="891"/>
    </location>
</feature>
<dbReference type="RefSeq" id="WP_141461291.1">
    <property type="nucleotide sequence ID" value="NZ_CP038141.1"/>
</dbReference>
<keyword evidence="2" id="KW-0732">Signal</keyword>
<dbReference type="OrthoDB" id="7262119at2"/>
<name>A0A4Y6UIE9_9PROT</name>
<sequence length="891" mass="93430">MMKKHHSLFAALCLCFASSTSYAGEVVPNHIAHPLHSDEADSSGLMDRMGNSQPATKASPTLAPGGLSNKNVVSGFPSWSPNLGDIATYADNSVQQADIGSKVAGLDKSGNVTAPVNTQHMDANDFLRVGSFPGTNTYFGQESPSPLGSFFTRRTINTNDINLPATDGIPIERALMLGGQRSYAKAFEWIFGQPDSGNLGAAVDFVAMNGMSAGQGTGVSAGGFDTMLGYMNYDAAARATRTGSTPPKFVASASVQDPDGVSHAVTFTARGASFSPALPAYWGTMLHTGMNVATNELGVATGTIKQSIWQNNWDTDGYRRPFNTYFGTITGWKRNPDGTIPSVSVDGWVIFQQGNYNLGNDRNKVPGKDTLDGSKPALDTVFTQISSPAILFGVFTKAFPQYELCDLEPQKPGGDFNNPNGSVYSLVHECDHEVDLWNRDPTDYLNSIHGYTMVFDNSGGGKLTKDSYAFTVSGGGALPLGYHIRNLLEGSPGFQAMSNGSTTQTNIYTPYAVGANIGDTSVLQSWGNELAKGGINTSTLRLIQYRDAAPAANETNDAAQSKVSLHLQWRWDTTVNPQAEQGAVGAQIVYNPPGYEYGLGLGAGGSFQNPAYGEYISQGGSVWLPNGATVMNGNGFGMIPFSGDTKGHPFIAASAPDTIDAKTSAGGYASINSYGVTVMNGQGVGLVPMSGDKGGHPFITASSSNAMDVKATAGGYSQLNAYSLSANGGDVLVNTGQGVGFVPTTGDGAGHPYFHAADNYHLLLSDTAGGDGGLQVGAFTANAAAVFKGTVYIPNQATIDGNINTGGNITLSTPGNYMKFSSPTPDSNNQDQRIYADPDGSLYLTNIGKEASHYMVTKVDGLKATMLKGSGNAFACLDANGLLFRSDTPCK</sequence>
<evidence type="ECO:0000256" key="2">
    <source>
        <dbReference type="SAM" id="SignalP"/>
    </source>
</evidence>
<evidence type="ECO:0000313" key="3">
    <source>
        <dbReference type="EMBL" id="QDH17389.1"/>
    </source>
</evidence>
<keyword evidence="4" id="KW-1185">Reference proteome</keyword>
<protein>
    <submittedName>
        <fullName evidence="3">Uncharacterized protein</fullName>
    </submittedName>
</protein>
<feature type="signal peptide" evidence="2">
    <location>
        <begin position="1"/>
        <end position="23"/>
    </location>
</feature>
<evidence type="ECO:0000313" key="4">
    <source>
        <dbReference type="Proteomes" id="UP000316313"/>
    </source>
</evidence>
<organism evidence="3 4">
    <name type="scientific">Swingsia samuiensis</name>
    <dbReference type="NCBI Taxonomy" id="1293412"/>
    <lineage>
        <taxon>Bacteria</taxon>
        <taxon>Pseudomonadati</taxon>
        <taxon>Pseudomonadota</taxon>
        <taxon>Alphaproteobacteria</taxon>
        <taxon>Acetobacterales</taxon>
        <taxon>Acetobacteraceae</taxon>
        <taxon>Swingsia</taxon>
    </lineage>
</organism>
<dbReference type="Proteomes" id="UP000316313">
    <property type="component" value="Chromosome"/>
</dbReference>
<gene>
    <name evidence="3" type="ORF">E3D00_07300</name>
</gene>
<dbReference type="AlphaFoldDB" id="A0A4Y6UIE9"/>